<feature type="domain" description="Transposase (putative) gypsy type" evidence="1">
    <location>
        <begin position="58"/>
        <end position="113"/>
    </location>
</feature>
<sequence length="442" mass="48175">MSAITDVKFILTQKALDAFGNKFHIPEEVHPVLPDQNDTINERPAEKIGLYTIFFDFANFRLPLSTFLVDVLRHFRINISQLSIIEVAKISHFEILCRVYGIIPNVGLFWCFYVNSKKSGWMLFSKRSNNASHVIRDPAPAAVDFNEQDYATLVAHPSPFRKFLEAFLCLVGLSFHYTLDEETYPQFLHKNGEGGCLINGYLCFHPYRGSHQIAPDHAESELDASVETLFDEGGSGNQTEQGDFGGGGKDVDIQPIIEAADTVVEDVAPAQPKRQGKRKSVIIGAGEALYPPKKLREDHGTPSGTSIGGKYRSAIKSLLDGALPYLPRRRESRDHTDSVAGLNLRAIGAPPRFVISSDSSHHSGTNVAEAEVDSLVRSSVPIMTTVTTIASTVDPASVSKEKLVEPSLFGADSSSTGGTDPTTGVFSDLTSSDFLVGAIDCN</sequence>
<organism evidence="2 3">
    <name type="scientific">Tanacetum coccineum</name>
    <dbReference type="NCBI Taxonomy" id="301880"/>
    <lineage>
        <taxon>Eukaryota</taxon>
        <taxon>Viridiplantae</taxon>
        <taxon>Streptophyta</taxon>
        <taxon>Embryophyta</taxon>
        <taxon>Tracheophyta</taxon>
        <taxon>Spermatophyta</taxon>
        <taxon>Magnoliopsida</taxon>
        <taxon>eudicotyledons</taxon>
        <taxon>Gunneridae</taxon>
        <taxon>Pentapetalae</taxon>
        <taxon>asterids</taxon>
        <taxon>campanulids</taxon>
        <taxon>Asterales</taxon>
        <taxon>Asteraceae</taxon>
        <taxon>Asteroideae</taxon>
        <taxon>Anthemideae</taxon>
        <taxon>Anthemidinae</taxon>
        <taxon>Tanacetum</taxon>
    </lineage>
</organism>
<dbReference type="InterPro" id="IPR007321">
    <property type="entry name" value="Transposase_28"/>
</dbReference>
<dbReference type="EMBL" id="BQNB010015982">
    <property type="protein sequence ID" value="GJT46402.1"/>
    <property type="molecule type" value="Genomic_DNA"/>
</dbReference>
<evidence type="ECO:0000259" key="1">
    <source>
        <dbReference type="Pfam" id="PF04195"/>
    </source>
</evidence>
<reference evidence="2" key="2">
    <citation type="submission" date="2022-01" db="EMBL/GenBank/DDBJ databases">
        <authorList>
            <person name="Yamashiro T."/>
            <person name="Shiraishi A."/>
            <person name="Satake H."/>
            <person name="Nakayama K."/>
        </authorList>
    </citation>
    <scope>NUCLEOTIDE SEQUENCE</scope>
</reference>
<evidence type="ECO:0000313" key="3">
    <source>
        <dbReference type="Proteomes" id="UP001151760"/>
    </source>
</evidence>
<gene>
    <name evidence="2" type="ORF">Tco_0955117</name>
</gene>
<reference evidence="2" key="1">
    <citation type="journal article" date="2022" name="Int. J. Mol. Sci.">
        <title>Draft Genome of Tanacetum Coccineum: Genomic Comparison of Closely Related Tanacetum-Family Plants.</title>
        <authorList>
            <person name="Yamashiro T."/>
            <person name="Shiraishi A."/>
            <person name="Nakayama K."/>
            <person name="Satake H."/>
        </authorList>
    </citation>
    <scope>NUCLEOTIDE SEQUENCE</scope>
</reference>
<protein>
    <recommendedName>
        <fullName evidence="1">Transposase (putative) gypsy type domain-containing protein</fullName>
    </recommendedName>
</protein>
<comment type="caution">
    <text evidence="2">The sequence shown here is derived from an EMBL/GenBank/DDBJ whole genome shotgun (WGS) entry which is preliminary data.</text>
</comment>
<dbReference type="PANTHER" id="PTHR31099:SF41">
    <property type="entry name" value="TRANSPOSASE (PUTATIVE), GYPSY TYPE-RELATED"/>
    <property type="match status" value="1"/>
</dbReference>
<dbReference type="PANTHER" id="PTHR31099">
    <property type="entry name" value="OS06G0165300 PROTEIN"/>
    <property type="match status" value="1"/>
</dbReference>
<dbReference type="Pfam" id="PF04195">
    <property type="entry name" value="Transposase_28"/>
    <property type="match status" value="1"/>
</dbReference>
<keyword evidence="3" id="KW-1185">Reference proteome</keyword>
<evidence type="ECO:0000313" key="2">
    <source>
        <dbReference type="EMBL" id="GJT46402.1"/>
    </source>
</evidence>
<accession>A0ABQ5E6C0</accession>
<dbReference type="Proteomes" id="UP001151760">
    <property type="component" value="Unassembled WGS sequence"/>
</dbReference>
<proteinExistence type="predicted"/>
<name>A0ABQ5E6C0_9ASTR</name>